<evidence type="ECO:0000313" key="2">
    <source>
        <dbReference type="EMBL" id="MBB5473139.1"/>
    </source>
</evidence>
<comment type="caution">
    <text evidence="1">The sequence shown here is derived from an EMBL/GenBank/DDBJ whole genome shotgun (WGS) entry which is preliminary data.</text>
</comment>
<proteinExistence type="predicted"/>
<gene>
    <name evidence="1" type="ORF">CHO01_05490</name>
    <name evidence="2" type="ORF">HNR08_001875</name>
</gene>
<reference evidence="2 4" key="2">
    <citation type="submission" date="2020-08" db="EMBL/GenBank/DDBJ databases">
        <title>Sequencing the genomes of 1000 actinobacteria strains.</title>
        <authorList>
            <person name="Klenk H.-P."/>
        </authorList>
    </citation>
    <scope>NUCLEOTIDE SEQUENCE [LARGE SCALE GENOMIC DNA]</scope>
    <source>
        <strain evidence="2 4">DSM 9581</strain>
    </source>
</reference>
<dbReference type="RefSeq" id="WP_276509337.1">
    <property type="nucleotide sequence ID" value="NZ_BJVQ01000004.1"/>
</dbReference>
<reference evidence="1 3" key="1">
    <citation type="submission" date="2019-07" db="EMBL/GenBank/DDBJ databases">
        <title>Whole genome shotgun sequence of Cellulomonas hominis NBRC 16055.</title>
        <authorList>
            <person name="Hosoyama A."/>
            <person name="Uohara A."/>
            <person name="Ohji S."/>
            <person name="Ichikawa N."/>
        </authorList>
    </citation>
    <scope>NUCLEOTIDE SEQUENCE [LARGE SCALE GENOMIC DNA]</scope>
    <source>
        <strain evidence="1 3">NBRC 16055</strain>
    </source>
</reference>
<evidence type="ECO:0000313" key="1">
    <source>
        <dbReference type="EMBL" id="GEL45433.1"/>
    </source>
</evidence>
<protein>
    <submittedName>
        <fullName evidence="1">Uncharacterized protein</fullName>
    </submittedName>
</protein>
<name>A0A511F876_9CELL</name>
<dbReference type="Proteomes" id="UP000321723">
    <property type="component" value="Unassembled WGS sequence"/>
</dbReference>
<evidence type="ECO:0000313" key="3">
    <source>
        <dbReference type="Proteomes" id="UP000321723"/>
    </source>
</evidence>
<accession>A0A511F876</accession>
<dbReference type="EMBL" id="BJVQ01000004">
    <property type="protein sequence ID" value="GEL45433.1"/>
    <property type="molecule type" value="Genomic_DNA"/>
</dbReference>
<organism evidence="1 3">
    <name type="scientific">Cellulomonas hominis</name>
    <dbReference type="NCBI Taxonomy" id="156981"/>
    <lineage>
        <taxon>Bacteria</taxon>
        <taxon>Bacillati</taxon>
        <taxon>Actinomycetota</taxon>
        <taxon>Actinomycetes</taxon>
        <taxon>Micrococcales</taxon>
        <taxon>Cellulomonadaceae</taxon>
        <taxon>Cellulomonas</taxon>
    </lineage>
</organism>
<sequence>MHNEPVDFDPAVKEIAHELRRLFRRYRAALRPGNAPWPEPDSAR</sequence>
<dbReference type="AlphaFoldDB" id="A0A511F876"/>
<evidence type="ECO:0000313" key="4">
    <source>
        <dbReference type="Proteomes" id="UP000564629"/>
    </source>
</evidence>
<dbReference type="EMBL" id="JACHDN010000001">
    <property type="protein sequence ID" value="MBB5473139.1"/>
    <property type="molecule type" value="Genomic_DNA"/>
</dbReference>
<keyword evidence="3" id="KW-1185">Reference proteome</keyword>
<dbReference type="Proteomes" id="UP000564629">
    <property type="component" value="Unassembled WGS sequence"/>
</dbReference>